<keyword evidence="2" id="KW-1185">Reference proteome</keyword>
<comment type="caution">
    <text evidence="1">The sequence shown here is derived from an EMBL/GenBank/DDBJ whole genome shotgun (WGS) entry which is preliminary data.</text>
</comment>
<name>A0A7U7J257_9GAMM</name>
<sequence>MKVGSENSGGFWQCLVESWHPSADRACSQPFQGAQLMVDVPSDALLTTYQFKLSFCAGRTETRGD</sequence>
<evidence type="ECO:0000313" key="1">
    <source>
        <dbReference type="EMBL" id="CDH44698.1"/>
    </source>
</evidence>
<evidence type="ECO:0000313" key="2">
    <source>
        <dbReference type="Proteomes" id="UP000019184"/>
    </source>
</evidence>
<proteinExistence type="predicted"/>
<organism evidence="1 2">
    <name type="scientific">Candidatus Contendobacter odensis Run_B_J11</name>
    <dbReference type="NCBI Taxonomy" id="1400861"/>
    <lineage>
        <taxon>Bacteria</taxon>
        <taxon>Pseudomonadati</taxon>
        <taxon>Pseudomonadota</taxon>
        <taxon>Gammaproteobacteria</taxon>
        <taxon>Candidatus Competibacteraceae</taxon>
        <taxon>Candidatus Contendibacter</taxon>
    </lineage>
</organism>
<accession>A0A7U7J257</accession>
<gene>
    <name evidence="1" type="ORF">BN874_1840011</name>
</gene>
<dbReference type="EMBL" id="CBTK010000095">
    <property type="protein sequence ID" value="CDH44698.1"/>
    <property type="molecule type" value="Genomic_DNA"/>
</dbReference>
<dbReference type="AlphaFoldDB" id="A0A7U7J257"/>
<protein>
    <submittedName>
        <fullName evidence="1">Uncharacterized protein</fullName>
    </submittedName>
</protein>
<dbReference type="Proteomes" id="UP000019184">
    <property type="component" value="Unassembled WGS sequence"/>
</dbReference>
<reference evidence="1 2" key="1">
    <citation type="journal article" date="2014" name="ISME J.">
        <title>Candidatus Competibacter-lineage genomes retrieved from metagenomes reveal functional metabolic diversity.</title>
        <authorList>
            <person name="McIlroy S.J."/>
            <person name="Albertsen M."/>
            <person name="Andresen E.K."/>
            <person name="Saunders A.M."/>
            <person name="Kristiansen R."/>
            <person name="Stokholm-Bjerregaard M."/>
            <person name="Nielsen K.L."/>
            <person name="Nielsen P.H."/>
        </authorList>
    </citation>
    <scope>NUCLEOTIDE SEQUENCE [LARGE SCALE GENOMIC DNA]</scope>
    <source>
        <strain evidence="1 2">Run_B_J11</strain>
    </source>
</reference>